<reference evidence="1 2" key="1">
    <citation type="submission" date="2024-01" db="EMBL/GenBank/DDBJ databases">
        <title>The genomes of 5 underutilized Papilionoideae crops provide insights into root nodulation and disease resistanc.</title>
        <authorList>
            <person name="Yuan L."/>
        </authorList>
    </citation>
    <scope>NUCLEOTIDE SEQUENCE [LARGE SCALE GENOMIC DNA]</scope>
    <source>
        <strain evidence="1">ZHUSHIDOU_FW_LH</strain>
        <tissue evidence="1">Leaf</tissue>
    </source>
</reference>
<organism evidence="1 2">
    <name type="scientific">Crotalaria pallida</name>
    <name type="common">Smooth rattlebox</name>
    <name type="synonym">Crotalaria striata</name>
    <dbReference type="NCBI Taxonomy" id="3830"/>
    <lineage>
        <taxon>Eukaryota</taxon>
        <taxon>Viridiplantae</taxon>
        <taxon>Streptophyta</taxon>
        <taxon>Embryophyta</taxon>
        <taxon>Tracheophyta</taxon>
        <taxon>Spermatophyta</taxon>
        <taxon>Magnoliopsida</taxon>
        <taxon>eudicotyledons</taxon>
        <taxon>Gunneridae</taxon>
        <taxon>Pentapetalae</taxon>
        <taxon>rosids</taxon>
        <taxon>fabids</taxon>
        <taxon>Fabales</taxon>
        <taxon>Fabaceae</taxon>
        <taxon>Papilionoideae</taxon>
        <taxon>50 kb inversion clade</taxon>
        <taxon>genistoids sensu lato</taxon>
        <taxon>core genistoids</taxon>
        <taxon>Crotalarieae</taxon>
        <taxon>Crotalaria</taxon>
    </lineage>
</organism>
<gene>
    <name evidence="1" type="ORF">RIF29_38481</name>
</gene>
<proteinExistence type="predicted"/>
<dbReference type="AlphaFoldDB" id="A0AAN9E1U4"/>
<comment type="caution">
    <text evidence="1">The sequence shown here is derived from an EMBL/GenBank/DDBJ whole genome shotgun (WGS) entry which is preliminary data.</text>
</comment>
<dbReference type="EMBL" id="JAYWIO010000008">
    <property type="protein sequence ID" value="KAK7243672.1"/>
    <property type="molecule type" value="Genomic_DNA"/>
</dbReference>
<accession>A0AAN9E1U4</accession>
<sequence>MGWAHDVGTGCRRIQEEFGVSTKNLASPLTISPNVGLEEHTETCVAETQVVQGVTNEGLAVGLLLIESNQGEGIVEGYDLKHVKTPSNYTQQTENRSSQLVTSEEFPAENIEETQGDGSVEVYGMLGNSGPVGNVYADRGSERKGLVVKIREKQRKNRKKEIKRKGVWTVIPRWKRTVSKWHSKKKRRIVVDENSVSNYGKHEVVTTRNEVVVAVTPRANRELEIALPLGNAIEDAKALWL</sequence>
<evidence type="ECO:0000313" key="1">
    <source>
        <dbReference type="EMBL" id="KAK7243672.1"/>
    </source>
</evidence>
<keyword evidence="2" id="KW-1185">Reference proteome</keyword>
<evidence type="ECO:0000313" key="2">
    <source>
        <dbReference type="Proteomes" id="UP001372338"/>
    </source>
</evidence>
<name>A0AAN9E1U4_CROPI</name>
<protein>
    <submittedName>
        <fullName evidence="1">Uncharacterized protein</fullName>
    </submittedName>
</protein>
<dbReference type="Proteomes" id="UP001372338">
    <property type="component" value="Unassembled WGS sequence"/>
</dbReference>